<dbReference type="PROSITE" id="PS50003">
    <property type="entry name" value="PH_DOMAIN"/>
    <property type="match status" value="1"/>
</dbReference>
<keyword evidence="1" id="KW-0472">Membrane</keyword>
<dbReference type="Proteomes" id="UP000002195">
    <property type="component" value="Unassembled WGS sequence"/>
</dbReference>
<dbReference type="EMBL" id="AAFI02000224">
    <property type="protein sequence ID" value="EAL60489.1"/>
    <property type="molecule type" value="Genomic_DNA"/>
</dbReference>
<dbReference type="AlphaFoldDB" id="Q54B30"/>
<sequence length="330" mass="38735">MSRKNGMFNCQHISDEGKAGQWEMKYLQLTESNLIVKENADDHIVRSTIHLCDIVYVERESKSKTLSLDKQSNTIENLDDSTNTGHVSVELSDSQESILIHIKTRYKSEWKIEMESEETYEEWYNIFKRHQGVMREIDINPPPPRRNRKPKYTFKTFYENRELLGERWMLFAFIAYTIILVILFSVLWTKYVLPEKNIVEIESQCFIHSADAVYVYKRNYDLEILVTYQLENGQFLTNLMYQYCSGNGCPDFMDDNYKVGTTVTCHYDEADPNYVFFDLSQMVRKRYTITFGICGGLLGPWLIVVLVIGFLSRKKIAQMFKDSCCPDDDD</sequence>
<gene>
    <name evidence="3" type="ORF">DDB_G0293980</name>
</gene>
<evidence type="ECO:0000313" key="4">
    <source>
        <dbReference type="Proteomes" id="UP000002195"/>
    </source>
</evidence>
<keyword evidence="1" id="KW-1133">Transmembrane helix</keyword>
<dbReference type="PaxDb" id="44689-DDB0219913"/>
<keyword evidence="1" id="KW-0812">Transmembrane</keyword>
<dbReference type="eggNOG" id="ENOG502RGE0">
    <property type="taxonomic scope" value="Eukaryota"/>
</dbReference>
<dbReference type="SUPFAM" id="SSF50729">
    <property type="entry name" value="PH domain-like"/>
    <property type="match status" value="1"/>
</dbReference>
<keyword evidence="4" id="KW-1185">Reference proteome</keyword>
<dbReference type="dictyBase" id="DDB_G0293980"/>
<feature type="transmembrane region" description="Helical" evidence="1">
    <location>
        <begin position="168"/>
        <end position="188"/>
    </location>
</feature>
<dbReference type="HOGENOM" id="CLU_901458_0_0_1"/>
<dbReference type="InParanoid" id="Q54B30"/>
<reference evidence="3 4" key="1">
    <citation type="journal article" date="2005" name="Nature">
        <title>The genome of the social amoeba Dictyostelium discoideum.</title>
        <authorList>
            <consortium name="The Dictyostelium discoideum Sequencing Consortium"/>
            <person name="Eichinger L."/>
            <person name="Pachebat J.A."/>
            <person name="Glockner G."/>
            <person name="Rajandream M.A."/>
            <person name="Sucgang R."/>
            <person name="Berriman M."/>
            <person name="Song J."/>
            <person name="Olsen R."/>
            <person name="Szafranski K."/>
            <person name="Xu Q."/>
            <person name="Tunggal B."/>
            <person name="Kummerfeld S."/>
            <person name="Madera M."/>
            <person name="Konfortov B.A."/>
            <person name="Rivero F."/>
            <person name="Bankier A.T."/>
            <person name="Lehmann R."/>
            <person name="Hamlin N."/>
            <person name="Davies R."/>
            <person name="Gaudet P."/>
            <person name="Fey P."/>
            <person name="Pilcher K."/>
            <person name="Chen G."/>
            <person name="Saunders D."/>
            <person name="Sodergren E."/>
            <person name="Davis P."/>
            <person name="Kerhornou A."/>
            <person name="Nie X."/>
            <person name="Hall N."/>
            <person name="Anjard C."/>
            <person name="Hemphill L."/>
            <person name="Bason N."/>
            <person name="Farbrother P."/>
            <person name="Desany B."/>
            <person name="Just E."/>
            <person name="Morio T."/>
            <person name="Rost R."/>
            <person name="Churcher C."/>
            <person name="Cooper J."/>
            <person name="Haydock S."/>
            <person name="van Driessche N."/>
            <person name="Cronin A."/>
            <person name="Goodhead I."/>
            <person name="Muzny D."/>
            <person name="Mourier T."/>
            <person name="Pain A."/>
            <person name="Lu M."/>
            <person name="Harper D."/>
            <person name="Lindsay R."/>
            <person name="Hauser H."/>
            <person name="James K."/>
            <person name="Quiles M."/>
            <person name="Madan Babu M."/>
            <person name="Saito T."/>
            <person name="Buchrieser C."/>
            <person name="Wardroper A."/>
            <person name="Felder M."/>
            <person name="Thangavelu M."/>
            <person name="Johnson D."/>
            <person name="Knights A."/>
            <person name="Loulseged H."/>
            <person name="Mungall K."/>
            <person name="Oliver K."/>
            <person name="Price C."/>
            <person name="Quail M.A."/>
            <person name="Urushihara H."/>
            <person name="Hernandez J."/>
            <person name="Rabbinowitsch E."/>
            <person name="Steffen D."/>
            <person name="Sanders M."/>
            <person name="Ma J."/>
            <person name="Kohara Y."/>
            <person name="Sharp S."/>
            <person name="Simmonds M."/>
            <person name="Spiegler S."/>
            <person name="Tivey A."/>
            <person name="Sugano S."/>
            <person name="White B."/>
            <person name="Walker D."/>
            <person name="Woodward J."/>
            <person name="Winckler T."/>
            <person name="Tanaka Y."/>
            <person name="Shaulsky G."/>
            <person name="Schleicher M."/>
            <person name="Weinstock G."/>
            <person name="Rosenthal A."/>
            <person name="Cox E.C."/>
            <person name="Chisholm R.L."/>
            <person name="Gibbs R."/>
            <person name="Loomis W.F."/>
            <person name="Platzer M."/>
            <person name="Kay R.R."/>
            <person name="Williams J."/>
            <person name="Dear P.H."/>
            <person name="Noegel A.A."/>
            <person name="Barrell B."/>
            <person name="Kuspa A."/>
        </authorList>
    </citation>
    <scope>NUCLEOTIDE SEQUENCE [LARGE SCALE GENOMIC DNA]</scope>
    <source>
        <strain evidence="3 4">AX4</strain>
    </source>
</reference>
<dbReference type="VEuPathDB" id="AmoebaDB:DDB_G0293980"/>
<feature type="domain" description="PH" evidence="2">
    <location>
        <begin position="1"/>
        <end position="132"/>
    </location>
</feature>
<dbReference type="GeneID" id="8629501"/>
<dbReference type="RefSeq" id="XP_628886.1">
    <property type="nucleotide sequence ID" value="XM_628884.1"/>
</dbReference>
<dbReference type="PhylomeDB" id="Q54B30"/>
<dbReference type="FunCoup" id="Q54B30">
    <property type="interactions" value="744"/>
</dbReference>
<accession>Q54B30</accession>
<protein>
    <recommendedName>
        <fullName evidence="2">PH domain-containing protein</fullName>
    </recommendedName>
</protein>
<dbReference type="OMA" id="NTHYINS"/>
<evidence type="ECO:0000259" key="2">
    <source>
        <dbReference type="PROSITE" id="PS50003"/>
    </source>
</evidence>
<evidence type="ECO:0000313" key="3">
    <source>
        <dbReference type="EMBL" id="EAL60489.1"/>
    </source>
</evidence>
<comment type="caution">
    <text evidence="3">The sequence shown here is derived from an EMBL/GenBank/DDBJ whole genome shotgun (WGS) entry which is preliminary data.</text>
</comment>
<name>Q54B30_DICDI</name>
<dbReference type="KEGG" id="ddi:DDB_G0293980"/>
<organism evidence="3 4">
    <name type="scientific">Dictyostelium discoideum</name>
    <name type="common">Social amoeba</name>
    <dbReference type="NCBI Taxonomy" id="44689"/>
    <lineage>
        <taxon>Eukaryota</taxon>
        <taxon>Amoebozoa</taxon>
        <taxon>Evosea</taxon>
        <taxon>Eumycetozoa</taxon>
        <taxon>Dictyostelia</taxon>
        <taxon>Dictyosteliales</taxon>
        <taxon>Dictyosteliaceae</taxon>
        <taxon>Dictyostelium</taxon>
    </lineage>
</organism>
<evidence type="ECO:0000256" key="1">
    <source>
        <dbReference type="SAM" id="Phobius"/>
    </source>
</evidence>
<dbReference type="InterPro" id="IPR001849">
    <property type="entry name" value="PH_domain"/>
</dbReference>
<proteinExistence type="predicted"/>
<feature type="transmembrane region" description="Helical" evidence="1">
    <location>
        <begin position="287"/>
        <end position="311"/>
    </location>
</feature>